<gene>
    <name evidence="1" type="ORF">AN396_11995</name>
</gene>
<keyword evidence="2" id="KW-1185">Reference proteome</keyword>
<reference evidence="1" key="1">
    <citation type="submission" date="2016-08" db="EMBL/GenBank/DDBJ databases">
        <authorList>
            <person name="Ngugi D.K."/>
            <person name="Miyake S."/>
            <person name="Stingl U."/>
        </authorList>
    </citation>
    <scope>NUCLEOTIDE SEQUENCE</scope>
    <source>
        <strain evidence="1">SCG-B11WGA-EpuloA1</strain>
    </source>
</reference>
<sequence length="295" mass="35025">MKPILTIFTPTYNRAYILHQLYNSLCEQNNLNFIWLIVDDGSTDNTRELINKWLEEKKLSIKYIYQPNQGKHIAWNTAIDKCTTELFYPVDSDDYLLSNAVENIYDEEKYIKDKNIIGILGLKITKDREPLGKKNLPCKIKYISLSELYEKYKFKGETSLVFKSGILKNYLFPKIKGEKFIGEEYVYCQIDRHYKYYLTNKTYYIAEYLQDGYTSNMHRLIANNPRGYMLTKYKKLQNSTTLKVKYKSATLYIVGAWLCNEKHYIKKSPNKFITILAFPLAILVYFKRFYIIKNK</sequence>
<organism evidence="1 2">
    <name type="scientific">Candidatus Epulonipiscium fishelsonii</name>
    <dbReference type="NCBI Taxonomy" id="77094"/>
    <lineage>
        <taxon>Bacteria</taxon>
        <taxon>Bacillati</taxon>
        <taxon>Bacillota</taxon>
        <taxon>Clostridia</taxon>
        <taxon>Lachnospirales</taxon>
        <taxon>Lachnospiraceae</taxon>
        <taxon>Candidatus Epulonipiscium</taxon>
    </lineage>
</organism>
<name>A0ACC8X7W6_9FIRM</name>
<dbReference type="Proteomes" id="UP000188605">
    <property type="component" value="Unassembled WGS sequence"/>
</dbReference>
<dbReference type="EMBL" id="LJDB01000102">
    <property type="protein sequence ID" value="ONI37871.1"/>
    <property type="molecule type" value="Genomic_DNA"/>
</dbReference>
<evidence type="ECO:0000313" key="2">
    <source>
        <dbReference type="Proteomes" id="UP000188605"/>
    </source>
</evidence>
<comment type="caution">
    <text evidence="1">The sequence shown here is derived from an EMBL/GenBank/DDBJ whole genome shotgun (WGS) entry which is preliminary data.</text>
</comment>
<proteinExistence type="predicted"/>
<evidence type="ECO:0000313" key="1">
    <source>
        <dbReference type="EMBL" id="ONI37871.1"/>
    </source>
</evidence>
<protein>
    <submittedName>
        <fullName evidence="1">Uncharacterized protein</fullName>
    </submittedName>
</protein>
<accession>A0ACC8X7W6</accession>